<dbReference type="PATRIC" id="fig|1280953.3.peg.3461"/>
<dbReference type="RefSeq" id="WP_035540865.1">
    <property type="nucleotide sequence ID" value="NZ_ARYL01000036.1"/>
</dbReference>
<keyword evidence="2" id="KW-0449">Lipoprotein</keyword>
<evidence type="ECO:0000256" key="1">
    <source>
        <dbReference type="SAM" id="MobiDB-lite"/>
    </source>
</evidence>
<keyword evidence="3" id="KW-1185">Reference proteome</keyword>
<feature type="compositionally biased region" description="Polar residues" evidence="1">
    <location>
        <begin position="77"/>
        <end position="88"/>
    </location>
</feature>
<evidence type="ECO:0000313" key="3">
    <source>
        <dbReference type="Proteomes" id="UP000024942"/>
    </source>
</evidence>
<dbReference type="OrthoDB" id="7620158at2"/>
<dbReference type="EMBL" id="ARYL01000036">
    <property type="protein sequence ID" value="KDA01106.1"/>
    <property type="molecule type" value="Genomic_DNA"/>
</dbReference>
<dbReference type="STRING" id="1280953.HOC_17279"/>
<accession>A0A059G2R8</accession>
<sequence>MTCDLKTIGAVAGISLLTACASFDHQDASLLGGANEHNIAAQSVRDVNLPNSREVESSSGVRAAKAVKALNEGTRQEPGQASANQTGS</sequence>
<dbReference type="AlphaFoldDB" id="A0A059G2R8"/>
<feature type="region of interest" description="Disordered" evidence="1">
    <location>
        <begin position="69"/>
        <end position="88"/>
    </location>
</feature>
<dbReference type="Proteomes" id="UP000024942">
    <property type="component" value="Unassembled WGS sequence"/>
</dbReference>
<reference evidence="2 3" key="1">
    <citation type="journal article" date="2014" name="Antonie Van Leeuwenhoek">
        <title>Hyphomonas beringensis sp. nov. and Hyphomonas chukchiensis sp. nov., isolated from surface seawater of the Bering Sea and Chukchi Sea.</title>
        <authorList>
            <person name="Li C."/>
            <person name="Lai Q."/>
            <person name="Li G."/>
            <person name="Dong C."/>
            <person name="Wang J."/>
            <person name="Liao Y."/>
            <person name="Shao Z."/>
        </authorList>
    </citation>
    <scope>NUCLEOTIDE SEQUENCE [LARGE SCALE GENOMIC DNA]</scope>
    <source>
        <strain evidence="2 3">SCH89</strain>
    </source>
</reference>
<comment type="caution">
    <text evidence="2">The sequence shown here is derived from an EMBL/GenBank/DDBJ whole genome shotgun (WGS) entry which is preliminary data.</text>
</comment>
<evidence type="ECO:0000313" key="2">
    <source>
        <dbReference type="EMBL" id="KDA01106.1"/>
    </source>
</evidence>
<dbReference type="PROSITE" id="PS51257">
    <property type="entry name" value="PROKAR_LIPOPROTEIN"/>
    <property type="match status" value="1"/>
</dbReference>
<protein>
    <submittedName>
        <fullName evidence="2">Putative lipoprotein</fullName>
    </submittedName>
</protein>
<organism evidence="2 3">
    <name type="scientific">Hyphomonas oceanitis SCH89</name>
    <dbReference type="NCBI Taxonomy" id="1280953"/>
    <lineage>
        <taxon>Bacteria</taxon>
        <taxon>Pseudomonadati</taxon>
        <taxon>Pseudomonadota</taxon>
        <taxon>Alphaproteobacteria</taxon>
        <taxon>Hyphomonadales</taxon>
        <taxon>Hyphomonadaceae</taxon>
        <taxon>Hyphomonas</taxon>
    </lineage>
</organism>
<gene>
    <name evidence="2" type="ORF">HOC_17279</name>
</gene>
<name>A0A059G2R8_9PROT</name>
<proteinExistence type="predicted"/>